<gene>
    <name evidence="1" type="ORF">BpHYR1_052711</name>
</gene>
<organism evidence="1 2">
    <name type="scientific">Brachionus plicatilis</name>
    <name type="common">Marine rotifer</name>
    <name type="synonym">Brachionus muelleri</name>
    <dbReference type="NCBI Taxonomy" id="10195"/>
    <lineage>
        <taxon>Eukaryota</taxon>
        <taxon>Metazoa</taxon>
        <taxon>Spiralia</taxon>
        <taxon>Gnathifera</taxon>
        <taxon>Rotifera</taxon>
        <taxon>Eurotatoria</taxon>
        <taxon>Monogononta</taxon>
        <taxon>Pseudotrocha</taxon>
        <taxon>Ploima</taxon>
        <taxon>Brachionidae</taxon>
        <taxon>Brachionus</taxon>
    </lineage>
</organism>
<comment type="caution">
    <text evidence="1">The sequence shown here is derived from an EMBL/GenBank/DDBJ whole genome shotgun (WGS) entry which is preliminary data.</text>
</comment>
<sequence length="354" mass="42252">MDSNKGQLELYVERHQGHKLNLTLWLTVGSVSIELHNVNTSQLHQHSEYVFDLITAKANIKFRNSEIHLLVKTLNKSILIENINIRNYDELNLINKSVLCSKVFYFNPDYRKNFQWWIELTKLNGYEKLVIFNNSLPAEFDFIKEKYSDFVESIEFSCIPNYIDATSSNKSFIRSFNQFKEIYNIDPLYYHMHFEFVTQNECYLNNINKYKYVNILDQDEAILKRQINKIQVINKTYFAAIKMEENICQNQDWPDYFSALKSRIATSKDLGYLETKIGGESFHFLMALYLNYRVVERLFKDLNEILNAPFINETRMLIDDRDDYNFYGKKGINFTVFIRNNEEYEYAQTIFEKK</sequence>
<accession>A0A3M7SJV7</accession>
<proteinExistence type="predicted"/>
<dbReference type="OrthoDB" id="2526284at2759"/>
<reference evidence="1 2" key="1">
    <citation type="journal article" date="2018" name="Sci. Rep.">
        <title>Genomic signatures of local adaptation to the degree of environmental predictability in rotifers.</title>
        <authorList>
            <person name="Franch-Gras L."/>
            <person name="Hahn C."/>
            <person name="Garcia-Roger E.M."/>
            <person name="Carmona M.J."/>
            <person name="Serra M."/>
            <person name="Gomez A."/>
        </authorList>
    </citation>
    <scope>NUCLEOTIDE SEQUENCE [LARGE SCALE GENOMIC DNA]</scope>
    <source>
        <strain evidence="1">HYR1</strain>
    </source>
</reference>
<keyword evidence="2" id="KW-1185">Reference proteome</keyword>
<dbReference type="EMBL" id="REGN01001246">
    <property type="protein sequence ID" value="RNA36061.1"/>
    <property type="molecule type" value="Genomic_DNA"/>
</dbReference>
<protein>
    <submittedName>
        <fullName evidence="1">Uncharacterized protein</fullName>
    </submittedName>
</protein>
<name>A0A3M7SJV7_BRAPC</name>
<evidence type="ECO:0000313" key="1">
    <source>
        <dbReference type="EMBL" id="RNA36061.1"/>
    </source>
</evidence>
<dbReference type="Proteomes" id="UP000276133">
    <property type="component" value="Unassembled WGS sequence"/>
</dbReference>
<evidence type="ECO:0000313" key="2">
    <source>
        <dbReference type="Proteomes" id="UP000276133"/>
    </source>
</evidence>
<dbReference type="AlphaFoldDB" id="A0A3M7SJV7"/>